<dbReference type="HAMAP" id="MF_00161">
    <property type="entry name" value="LspA"/>
    <property type="match status" value="1"/>
</dbReference>
<dbReference type="GO" id="GO:0005886">
    <property type="term" value="C:plasma membrane"/>
    <property type="evidence" value="ECO:0007669"/>
    <property type="project" value="UniProtKB-SubCell"/>
</dbReference>
<dbReference type="GO" id="GO:0006508">
    <property type="term" value="P:proteolysis"/>
    <property type="evidence" value="ECO:0007669"/>
    <property type="project" value="UniProtKB-KW"/>
</dbReference>
<dbReference type="PRINTS" id="PR00781">
    <property type="entry name" value="LIPOSIGPTASE"/>
</dbReference>
<keyword evidence="5 9" id="KW-0064">Aspartyl protease</keyword>
<evidence type="ECO:0000256" key="7">
    <source>
        <dbReference type="ARBA" id="ARBA00022989"/>
    </source>
</evidence>
<accession>A0A2I1KTW6</accession>
<evidence type="ECO:0000256" key="2">
    <source>
        <dbReference type="ARBA" id="ARBA00022475"/>
    </source>
</evidence>
<evidence type="ECO:0000256" key="12">
    <source>
        <dbReference type="SAM" id="MobiDB-lite"/>
    </source>
</evidence>
<evidence type="ECO:0000313" key="14">
    <source>
        <dbReference type="Proteomes" id="UP000234778"/>
    </source>
</evidence>
<feature type="active site" evidence="9">
    <location>
        <position position="123"/>
    </location>
</feature>
<keyword evidence="6 9" id="KW-0378">Hydrolase</keyword>
<keyword evidence="8 9" id="KW-0472">Membrane</keyword>
<dbReference type="GO" id="GO:0004190">
    <property type="term" value="F:aspartic-type endopeptidase activity"/>
    <property type="evidence" value="ECO:0007669"/>
    <property type="project" value="UniProtKB-UniRule"/>
</dbReference>
<evidence type="ECO:0000256" key="4">
    <source>
        <dbReference type="ARBA" id="ARBA00022692"/>
    </source>
</evidence>
<dbReference type="EMBL" id="PKHA01000003">
    <property type="protein sequence ID" value="PKY99075.1"/>
    <property type="molecule type" value="Genomic_DNA"/>
</dbReference>
<evidence type="ECO:0000256" key="3">
    <source>
        <dbReference type="ARBA" id="ARBA00022670"/>
    </source>
</evidence>
<comment type="catalytic activity">
    <reaction evidence="9 10">
        <text>Release of signal peptides from bacterial membrane prolipoproteins. Hydrolyzes -Xaa-Yaa-Zaa-|-(S,diacylglyceryl)Cys-, in which Xaa is hydrophobic (preferably Leu), and Yaa (Ala or Ser) and Zaa (Gly or Ala) have small, neutral side chains.</text>
        <dbReference type="EC" id="3.4.23.36"/>
    </reaction>
</comment>
<feature type="transmembrane region" description="Helical" evidence="9">
    <location>
        <begin position="127"/>
        <end position="153"/>
    </location>
</feature>
<feature type="region of interest" description="Disordered" evidence="12">
    <location>
        <begin position="159"/>
        <end position="190"/>
    </location>
</feature>
<feature type="active site" evidence="9">
    <location>
        <position position="137"/>
    </location>
</feature>
<organism evidence="13 14">
    <name type="scientific">Actinomyces urogenitalis</name>
    <dbReference type="NCBI Taxonomy" id="103621"/>
    <lineage>
        <taxon>Bacteria</taxon>
        <taxon>Bacillati</taxon>
        <taxon>Actinomycetota</taxon>
        <taxon>Actinomycetes</taxon>
        <taxon>Actinomycetales</taxon>
        <taxon>Actinomycetaceae</taxon>
        <taxon>Actinomyces</taxon>
    </lineage>
</organism>
<keyword evidence="3 9" id="KW-0645">Protease</keyword>
<proteinExistence type="inferred from homology"/>
<feature type="transmembrane region" description="Helical" evidence="9">
    <location>
        <begin position="90"/>
        <end position="107"/>
    </location>
</feature>
<evidence type="ECO:0000256" key="9">
    <source>
        <dbReference type="HAMAP-Rule" id="MF_00161"/>
    </source>
</evidence>
<comment type="pathway">
    <text evidence="9">Protein modification; lipoprotein biosynthesis (signal peptide cleavage).</text>
</comment>
<keyword evidence="2 9" id="KW-1003">Cell membrane</keyword>
<keyword evidence="4 9" id="KW-0812">Transmembrane</keyword>
<evidence type="ECO:0000256" key="10">
    <source>
        <dbReference type="RuleBase" id="RU000594"/>
    </source>
</evidence>
<feature type="transmembrane region" description="Helical" evidence="9">
    <location>
        <begin position="56"/>
        <end position="78"/>
    </location>
</feature>
<comment type="caution">
    <text evidence="9">Lacks conserved residue(s) required for the propagation of feature annotation.</text>
</comment>
<dbReference type="InterPro" id="IPR001872">
    <property type="entry name" value="Peptidase_A8"/>
</dbReference>
<sequence>MQRPSGYVLALWLVAIVVVLVDQLTKAWAASALADGHRVALLGDLLGLVLVRNPGAAFSFATGQTWIFTVVAVVVTVIVLRASRRLASRWWAVTLGLVLGGAVGNLIDRLVRSPGVFRGHVVDFIDYGGYFVGNVADIAIVVAAAAIVALSVYGLELDGSRSSGTRQDGPDELDKPDELDGEGTGQEQAS</sequence>
<evidence type="ECO:0000313" key="13">
    <source>
        <dbReference type="EMBL" id="PKY99075.1"/>
    </source>
</evidence>
<dbReference type="PANTHER" id="PTHR33695:SF1">
    <property type="entry name" value="LIPOPROTEIN SIGNAL PEPTIDASE"/>
    <property type="match status" value="1"/>
</dbReference>
<reference evidence="13 14" key="1">
    <citation type="submission" date="2017-12" db="EMBL/GenBank/DDBJ databases">
        <title>Phylogenetic diversity of female urinary microbiome.</title>
        <authorList>
            <person name="Thomas-White K."/>
            <person name="Wolfe A.J."/>
        </authorList>
    </citation>
    <scope>NUCLEOTIDE SEQUENCE [LARGE SCALE GENOMIC DNA]</scope>
    <source>
        <strain evidence="13 14">UMB0319</strain>
    </source>
</reference>
<comment type="similarity">
    <text evidence="1 9 11">Belongs to the peptidase A8 family.</text>
</comment>
<comment type="subcellular location">
    <subcellularLocation>
        <location evidence="9">Cell membrane</location>
        <topology evidence="9">Multi-pass membrane protein</topology>
    </subcellularLocation>
</comment>
<comment type="caution">
    <text evidence="13">The sequence shown here is derived from an EMBL/GenBank/DDBJ whole genome shotgun (WGS) entry which is preliminary data.</text>
</comment>
<evidence type="ECO:0000256" key="1">
    <source>
        <dbReference type="ARBA" id="ARBA00006139"/>
    </source>
</evidence>
<evidence type="ECO:0000256" key="6">
    <source>
        <dbReference type="ARBA" id="ARBA00022801"/>
    </source>
</evidence>
<name>A0A2I1KTW6_9ACTO</name>
<dbReference type="UniPathway" id="UPA00665"/>
<evidence type="ECO:0000256" key="5">
    <source>
        <dbReference type="ARBA" id="ARBA00022750"/>
    </source>
</evidence>
<evidence type="ECO:0000256" key="11">
    <source>
        <dbReference type="RuleBase" id="RU004181"/>
    </source>
</evidence>
<gene>
    <name evidence="9 13" type="primary">lspA</name>
    <name evidence="13" type="ORF">CYJ26_04430</name>
</gene>
<dbReference type="Proteomes" id="UP000234778">
    <property type="component" value="Unassembled WGS sequence"/>
</dbReference>
<dbReference type="Pfam" id="PF01252">
    <property type="entry name" value="Peptidase_A8"/>
    <property type="match status" value="1"/>
</dbReference>
<keyword evidence="7 9" id="KW-1133">Transmembrane helix</keyword>
<dbReference type="AlphaFoldDB" id="A0A2I1KTW6"/>
<dbReference type="NCBIfam" id="TIGR00077">
    <property type="entry name" value="lspA"/>
    <property type="match status" value="1"/>
</dbReference>
<comment type="function">
    <text evidence="9 10">This protein specifically catalyzes the removal of signal peptides from prolipoproteins.</text>
</comment>
<protein>
    <recommendedName>
        <fullName evidence="9">Lipoprotein signal peptidase</fullName>
        <ecNumber evidence="9">3.4.23.36</ecNumber>
    </recommendedName>
    <alternativeName>
        <fullName evidence="9">Prolipoprotein signal peptidase</fullName>
    </alternativeName>
    <alternativeName>
        <fullName evidence="9">Signal peptidase II</fullName>
        <shortName evidence="9">SPase II</shortName>
    </alternativeName>
</protein>
<dbReference type="PANTHER" id="PTHR33695">
    <property type="entry name" value="LIPOPROTEIN SIGNAL PEPTIDASE"/>
    <property type="match status" value="1"/>
</dbReference>
<feature type="compositionally biased region" description="Basic and acidic residues" evidence="12">
    <location>
        <begin position="168"/>
        <end position="178"/>
    </location>
</feature>
<evidence type="ECO:0000256" key="8">
    <source>
        <dbReference type="ARBA" id="ARBA00023136"/>
    </source>
</evidence>
<dbReference type="PROSITE" id="PS00855">
    <property type="entry name" value="SPASE_II"/>
    <property type="match status" value="1"/>
</dbReference>
<dbReference type="EC" id="3.4.23.36" evidence="9"/>